<reference evidence="1" key="1">
    <citation type="submission" date="2020-04" db="EMBL/GenBank/DDBJ databases">
        <authorList>
            <person name="Chiriac C."/>
            <person name="Salcher M."/>
            <person name="Ghai R."/>
            <person name="Kavagutti S V."/>
        </authorList>
    </citation>
    <scope>NUCLEOTIDE SEQUENCE</scope>
</reference>
<accession>A0A6J5MS20</accession>
<evidence type="ECO:0000313" key="1">
    <source>
        <dbReference type="EMBL" id="CAB4149558.1"/>
    </source>
</evidence>
<name>A0A6J5MS20_9CAUD</name>
<dbReference type="EMBL" id="LR796756">
    <property type="protein sequence ID" value="CAB4163650.1"/>
    <property type="molecule type" value="Genomic_DNA"/>
</dbReference>
<organism evidence="1">
    <name type="scientific">uncultured Caudovirales phage</name>
    <dbReference type="NCBI Taxonomy" id="2100421"/>
    <lineage>
        <taxon>Viruses</taxon>
        <taxon>Duplodnaviria</taxon>
        <taxon>Heunggongvirae</taxon>
        <taxon>Uroviricota</taxon>
        <taxon>Caudoviricetes</taxon>
        <taxon>Peduoviridae</taxon>
        <taxon>Maltschvirus</taxon>
        <taxon>Maltschvirus maltsch</taxon>
    </lineage>
</organism>
<protein>
    <submittedName>
        <fullName evidence="1">Uncharacterized protein</fullName>
    </submittedName>
</protein>
<dbReference type="EMBL" id="LR796531">
    <property type="protein sequence ID" value="CAB4149558.1"/>
    <property type="molecule type" value="Genomic_DNA"/>
</dbReference>
<sequence>MPLRLSSRIWRSNFRLSSSLCRALMPGMGFHFFRSAFSLRSLARYRLMVSFRALRLLVSSAAAFLGSLLALFRPLLSLVRAIRSIAHAMASASSVKEGILCRLRQLGGRGYSKSSFEDKKVILWKQRGVCQKTCISCFLQAYFLITKYQRLAKLQILRMILRKPSSSSIRFWSPDTSRAVRIPYGKDNSDLHHFLSLSPKGRDNDLTTSSKAHIQNI</sequence>
<gene>
    <name evidence="1" type="ORF">UFOVP543_7</name>
    <name evidence="2" type="ORF">UFOVP804_35</name>
</gene>
<evidence type="ECO:0000313" key="2">
    <source>
        <dbReference type="EMBL" id="CAB4163650.1"/>
    </source>
</evidence>
<proteinExistence type="predicted"/>